<accession>A0AA40D062</accession>
<proteinExistence type="inferred from homology"/>
<dbReference type="Proteomes" id="UP001174936">
    <property type="component" value="Unassembled WGS sequence"/>
</dbReference>
<sequence length="425" mass="46475">MASSKIDKVYEDAIASGLLPGVSVLAGDKDGKILYSKSFGKSSLKPEKANEPFTDSTIASIASMSKLMTSVAALKAVELGKLDLDADVRSTFPSMGQHGIITSFDDENNTASFEPDTTPVTVRMLLSHTSGHEYDWLNLLLGKWRASRNEVPWSGPTIEDKSAIPMVFTPGTNFAYGGGHDWAGKAVAVATDKTLENFMREHIWTPLGIENDVSFYPKQNPDLHHRLADLATLNEQGLPPAVDAPDFDMLFGGTDCFGGAGVFCSAKAYYTFLSAVFRRDPALLLAESYEELFRPQLDAKAEQAFNEYLASSPAHTQFLCLGIPHTVRKTWSFAGMICLDGQEGRFRKGTTFWAGVPSCMWFMDHEAGVCGTAVCQILPPMHPGVVALHEKFQRGVLEMVKFELGGVEEEEEEEEEEGDSCCLSL</sequence>
<dbReference type="PANTHER" id="PTHR43283:SF17">
    <property type="entry name" value="(LOVD), PUTATIVE (AFU_ORTHOLOGUE AFUA_5G00920)-RELATED"/>
    <property type="match status" value="1"/>
</dbReference>
<reference evidence="4" key="1">
    <citation type="submission" date="2023-06" db="EMBL/GenBank/DDBJ databases">
        <title>Genome-scale phylogeny and comparative genomics of the fungal order Sordariales.</title>
        <authorList>
            <consortium name="Lawrence Berkeley National Laboratory"/>
            <person name="Hensen N."/>
            <person name="Bonometti L."/>
            <person name="Westerberg I."/>
            <person name="Brannstrom I.O."/>
            <person name="Guillou S."/>
            <person name="Cros-Aarteil S."/>
            <person name="Calhoun S."/>
            <person name="Haridas S."/>
            <person name="Kuo A."/>
            <person name="Mondo S."/>
            <person name="Pangilinan J."/>
            <person name="Riley R."/>
            <person name="Labutti K."/>
            <person name="Andreopoulos B."/>
            <person name="Lipzen A."/>
            <person name="Chen C."/>
            <person name="Yanf M."/>
            <person name="Daum C."/>
            <person name="Ng V."/>
            <person name="Clum A."/>
            <person name="Steindorff A."/>
            <person name="Ohm R."/>
            <person name="Martin F."/>
            <person name="Silar P."/>
            <person name="Natvig D."/>
            <person name="Lalanne C."/>
            <person name="Gautier V."/>
            <person name="Ament-Velasquez S.L."/>
            <person name="Kruys A."/>
            <person name="Hutchinson M.I."/>
            <person name="Powell A.J."/>
            <person name="Barry K."/>
            <person name="Miller A.N."/>
            <person name="Grigoriev I.V."/>
            <person name="Debuchy R."/>
            <person name="Gladieux P."/>
            <person name="Thoren M.H."/>
            <person name="Johannesson H."/>
        </authorList>
    </citation>
    <scope>NUCLEOTIDE SEQUENCE</scope>
    <source>
        <strain evidence="4">SMH2532-1</strain>
    </source>
</reference>
<dbReference type="InterPro" id="IPR050789">
    <property type="entry name" value="Diverse_Enzym_Activities"/>
</dbReference>
<organism evidence="4 5">
    <name type="scientific">Cercophora newfieldiana</name>
    <dbReference type="NCBI Taxonomy" id="92897"/>
    <lineage>
        <taxon>Eukaryota</taxon>
        <taxon>Fungi</taxon>
        <taxon>Dikarya</taxon>
        <taxon>Ascomycota</taxon>
        <taxon>Pezizomycotina</taxon>
        <taxon>Sordariomycetes</taxon>
        <taxon>Sordariomycetidae</taxon>
        <taxon>Sordariales</taxon>
        <taxon>Lasiosphaeriaceae</taxon>
        <taxon>Cercophora</taxon>
    </lineage>
</organism>
<dbReference type="Pfam" id="PF00144">
    <property type="entry name" value="Beta-lactamase"/>
    <property type="match status" value="1"/>
</dbReference>
<evidence type="ECO:0000256" key="2">
    <source>
        <dbReference type="ARBA" id="ARBA00022801"/>
    </source>
</evidence>
<keyword evidence="2" id="KW-0378">Hydrolase</keyword>
<dbReference type="PANTHER" id="PTHR43283">
    <property type="entry name" value="BETA-LACTAMASE-RELATED"/>
    <property type="match status" value="1"/>
</dbReference>
<dbReference type="InterPro" id="IPR012338">
    <property type="entry name" value="Beta-lactam/transpept-like"/>
</dbReference>
<dbReference type="GO" id="GO:0016787">
    <property type="term" value="F:hydrolase activity"/>
    <property type="evidence" value="ECO:0007669"/>
    <property type="project" value="UniProtKB-KW"/>
</dbReference>
<dbReference type="AlphaFoldDB" id="A0AA40D062"/>
<evidence type="ECO:0000256" key="1">
    <source>
        <dbReference type="ARBA" id="ARBA00009009"/>
    </source>
</evidence>
<keyword evidence="5" id="KW-1185">Reference proteome</keyword>
<evidence type="ECO:0000259" key="3">
    <source>
        <dbReference type="Pfam" id="PF00144"/>
    </source>
</evidence>
<dbReference type="Gene3D" id="3.40.710.10">
    <property type="entry name" value="DD-peptidase/beta-lactamase superfamily"/>
    <property type="match status" value="1"/>
</dbReference>
<evidence type="ECO:0000313" key="5">
    <source>
        <dbReference type="Proteomes" id="UP001174936"/>
    </source>
</evidence>
<dbReference type="SUPFAM" id="SSF56601">
    <property type="entry name" value="beta-lactamase/transpeptidase-like"/>
    <property type="match status" value="1"/>
</dbReference>
<comment type="similarity">
    <text evidence="1">Belongs to the class-A beta-lactamase family.</text>
</comment>
<feature type="domain" description="Beta-lactamase-related" evidence="3">
    <location>
        <begin position="7"/>
        <end position="384"/>
    </location>
</feature>
<evidence type="ECO:0000313" key="4">
    <source>
        <dbReference type="EMBL" id="KAK0657921.1"/>
    </source>
</evidence>
<name>A0AA40D062_9PEZI</name>
<protein>
    <submittedName>
        <fullName evidence="4">Beta-lactamase/transpeptidase-like protein</fullName>
    </submittedName>
</protein>
<comment type="caution">
    <text evidence="4">The sequence shown here is derived from an EMBL/GenBank/DDBJ whole genome shotgun (WGS) entry which is preliminary data.</text>
</comment>
<gene>
    <name evidence="4" type="ORF">B0T16DRAFT_316101</name>
</gene>
<dbReference type="InterPro" id="IPR001466">
    <property type="entry name" value="Beta-lactam-related"/>
</dbReference>
<dbReference type="EMBL" id="JAULSV010000001">
    <property type="protein sequence ID" value="KAK0657921.1"/>
    <property type="molecule type" value="Genomic_DNA"/>
</dbReference>